<dbReference type="PROSITE" id="PS51257">
    <property type="entry name" value="PROKAR_LIPOPROTEIN"/>
    <property type="match status" value="1"/>
</dbReference>
<dbReference type="Proteomes" id="UP000053860">
    <property type="component" value="Unassembled WGS sequence"/>
</dbReference>
<accession>A0A101HH50</accession>
<evidence type="ECO:0000313" key="2">
    <source>
        <dbReference type="EMBL" id="KUK76789.1"/>
    </source>
</evidence>
<proteinExistence type="predicted"/>
<dbReference type="EMBL" id="LGGN01000202">
    <property type="protein sequence ID" value="KUK76789.1"/>
    <property type="molecule type" value="Genomic_DNA"/>
</dbReference>
<name>A0A101HH50_9BACT</name>
<gene>
    <name evidence="2" type="ORF">XD92_1057</name>
</gene>
<evidence type="ECO:0000259" key="1">
    <source>
        <dbReference type="Pfam" id="PF14321"/>
    </source>
</evidence>
<organism evidence="2 3">
    <name type="scientific">Proteiniphilum acetatigenes</name>
    <dbReference type="NCBI Taxonomy" id="294710"/>
    <lineage>
        <taxon>Bacteria</taxon>
        <taxon>Pseudomonadati</taxon>
        <taxon>Bacteroidota</taxon>
        <taxon>Bacteroidia</taxon>
        <taxon>Bacteroidales</taxon>
        <taxon>Dysgonomonadaceae</taxon>
        <taxon>Proteiniphilum</taxon>
    </lineage>
</organism>
<protein>
    <recommendedName>
        <fullName evidence="1">DUF4382 domain-containing protein</fullName>
    </recommendedName>
</protein>
<dbReference type="Pfam" id="PF14321">
    <property type="entry name" value="DUF4382"/>
    <property type="match status" value="1"/>
</dbReference>
<sequence>MCRKYLFPALLISLITLLSCEKEESSENAARLRIKLTDAAAPVLKEMHIEIVTIEVQTIDSAGNAGEWVTLSYPGGEYNLLKLMNGKMVQLVDQYFPAGEKIDKIRLTLGDNNRMVTVTDQPIPLQKSPDIMDQLVINDVNAVLTANVIISIVIDINAALSVYEMNGNWYLNPRARAFPETYGGSLRGYVAPLEASPVVMITREGDSLFSLPEGSEGMFFFSGLQEGAWKVHLLASPESGYRDTIFFSDSIRQGRITDITPKPIRLQLQ</sequence>
<feature type="domain" description="DUF4382" evidence="1">
    <location>
        <begin position="30"/>
        <end position="173"/>
    </location>
</feature>
<reference evidence="3" key="1">
    <citation type="journal article" date="2015" name="MBio">
        <title>Genome-Resolved Metagenomic Analysis Reveals Roles for Candidate Phyla and Other Microbial Community Members in Biogeochemical Transformations in Oil Reservoirs.</title>
        <authorList>
            <person name="Hu P."/>
            <person name="Tom L."/>
            <person name="Singh A."/>
            <person name="Thomas B.C."/>
            <person name="Baker B.J."/>
            <person name="Piceno Y.M."/>
            <person name="Andersen G.L."/>
            <person name="Banfield J.F."/>
        </authorList>
    </citation>
    <scope>NUCLEOTIDE SEQUENCE [LARGE SCALE GENOMIC DNA]</scope>
</reference>
<dbReference type="InterPro" id="IPR025491">
    <property type="entry name" value="DUF4382"/>
</dbReference>
<comment type="caution">
    <text evidence="2">The sequence shown here is derived from an EMBL/GenBank/DDBJ whole genome shotgun (WGS) entry which is preliminary data.</text>
</comment>
<evidence type="ECO:0000313" key="3">
    <source>
        <dbReference type="Proteomes" id="UP000053860"/>
    </source>
</evidence>
<dbReference type="AlphaFoldDB" id="A0A101HH50"/>